<evidence type="ECO:0000313" key="2">
    <source>
        <dbReference type="Proteomes" id="UP000606776"/>
    </source>
</evidence>
<comment type="caution">
    <text evidence="1">The sequence shown here is derived from an EMBL/GenBank/DDBJ whole genome shotgun (WGS) entry which is preliminary data.</text>
</comment>
<accession>A0ABR9VHD3</accession>
<name>A0ABR9VHD3_9CYAN</name>
<proteinExistence type="predicted"/>
<gene>
    <name evidence="1" type="ORF">IQ227_18155</name>
</gene>
<sequence length="60" mass="7275">MTIKELIQAEIDNIPEDQLDEFYQLIKEFINRNDHHKKEVVSINRNFLDQQYQIISQKIS</sequence>
<dbReference type="EMBL" id="JADEWB010000126">
    <property type="protein sequence ID" value="MBE9237899.1"/>
    <property type="molecule type" value="Genomic_DNA"/>
</dbReference>
<protein>
    <submittedName>
        <fullName evidence="1">Uncharacterized protein</fullName>
    </submittedName>
</protein>
<evidence type="ECO:0000313" key="1">
    <source>
        <dbReference type="EMBL" id="MBE9237899.1"/>
    </source>
</evidence>
<keyword evidence="2" id="KW-1185">Reference proteome</keyword>
<dbReference type="Proteomes" id="UP000606776">
    <property type="component" value="Unassembled WGS sequence"/>
</dbReference>
<organism evidence="1 2">
    <name type="scientific">Sphaerospermopsis aphanizomenoides LEGE 00250</name>
    <dbReference type="NCBI Taxonomy" id="2777972"/>
    <lineage>
        <taxon>Bacteria</taxon>
        <taxon>Bacillati</taxon>
        <taxon>Cyanobacteriota</taxon>
        <taxon>Cyanophyceae</taxon>
        <taxon>Nostocales</taxon>
        <taxon>Aphanizomenonaceae</taxon>
        <taxon>Sphaerospermopsis</taxon>
        <taxon>Sphaerospermopsis aphanizomenoides</taxon>
    </lineage>
</organism>
<reference evidence="1 2" key="1">
    <citation type="submission" date="2020-10" db="EMBL/GenBank/DDBJ databases">
        <authorList>
            <person name="Castelo-Branco R."/>
            <person name="Eusebio N."/>
            <person name="Adriana R."/>
            <person name="Vieira A."/>
            <person name="Brugerolle De Fraissinette N."/>
            <person name="Rezende De Castro R."/>
            <person name="Schneider M.P."/>
            <person name="Vasconcelos V."/>
            <person name="Leao P.N."/>
        </authorList>
    </citation>
    <scope>NUCLEOTIDE SEQUENCE [LARGE SCALE GENOMIC DNA]</scope>
    <source>
        <strain evidence="1 2">LEGE 00250</strain>
    </source>
</reference>
<dbReference type="RefSeq" id="WP_193943594.1">
    <property type="nucleotide sequence ID" value="NZ_JADEWB010000126.1"/>
</dbReference>